<dbReference type="RefSeq" id="WP_185122019.1">
    <property type="nucleotide sequence ID" value="NZ_JACJVQ010000019.1"/>
</dbReference>
<dbReference type="InterPro" id="IPR036259">
    <property type="entry name" value="MFS_trans_sf"/>
</dbReference>
<dbReference type="Gene3D" id="1.20.1720.10">
    <property type="entry name" value="Multidrug resistance protein D"/>
    <property type="match status" value="1"/>
</dbReference>
<gene>
    <name evidence="10" type="ORF">H7B67_22035</name>
</gene>
<dbReference type="PROSITE" id="PS50850">
    <property type="entry name" value="MFS"/>
    <property type="match status" value="1"/>
</dbReference>
<evidence type="ECO:0000256" key="4">
    <source>
        <dbReference type="ARBA" id="ARBA00022475"/>
    </source>
</evidence>
<keyword evidence="11" id="KW-1185">Reference proteome</keyword>
<feature type="transmembrane region" description="Helical" evidence="8">
    <location>
        <begin position="81"/>
        <end position="100"/>
    </location>
</feature>
<evidence type="ECO:0000256" key="8">
    <source>
        <dbReference type="SAM" id="Phobius"/>
    </source>
</evidence>
<feature type="transmembrane region" description="Helical" evidence="8">
    <location>
        <begin position="268"/>
        <end position="293"/>
    </location>
</feature>
<evidence type="ECO:0000256" key="7">
    <source>
        <dbReference type="ARBA" id="ARBA00023136"/>
    </source>
</evidence>
<feature type="domain" description="Major facilitator superfamily (MFS) profile" evidence="9">
    <location>
        <begin position="15"/>
        <end position="474"/>
    </location>
</feature>
<keyword evidence="4" id="KW-1003">Cell membrane</keyword>
<feature type="transmembrane region" description="Helical" evidence="8">
    <location>
        <begin position="169"/>
        <end position="188"/>
    </location>
</feature>
<feature type="transmembrane region" description="Helical" evidence="8">
    <location>
        <begin position="401"/>
        <end position="419"/>
    </location>
</feature>
<name>A0A841T1T7_9BACL</name>
<keyword evidence="7 8" id="KW-0472">Membrane</keyword>
<evidence type="ECO:0000256" key="5">
    <source>
        <dbReference type="ARBA" id="ARBA00022692"/>
    </source>
</evidence>
<feature type="transmembrane region" description="Helical" evidence="8">
    <location>
        <begin position="359"/>
        <end position="380"/>
    </location>
</feature>
<dbReference type="Proteomes" id="UP000535838">
    <property type="component" value="Unassembled WGS sequence"/>
</dbReference>
<feature type="transmembrane region" description="Helical" evidence="8">
    <location>
        <begin position="53"/>
        <end position="72"/>
    </location>
</feature>
<keyword evidence="5 8" id="KW-0812">Transmembrane</keyword>
<keyword evidence="6 8" id="KW-1133">Transmembrane helix</keyword>
<dbReference type="InterPro" id="IPR011701">
    <property type="entry name" value="MFS"/>
</dbReference>
<evidence type="ECO:0000256" key="3">
    <source>
        <dbReference type="ARBA" id="ARBA00022448"/>
    </source>
</evidence>
<dbReference type="NCBIfam" id="TIGR00711">
    <property type="entry name" value="efflux_EmrB"/>
    <property type="match status" value="1"/>
</dbReference>
<feature type="transmembrane region" description="Helical" evidence="8">
    <location>
        <begin position="451"/>
        <end position="469"/>
    </location>
</feature>
<evidence type="ECO:0000313" key="10">
    <source>
        <dbReference type="EMBL" id="MBB6636816.1"/>
    </source>
</evidence>
<dbReference type="PANTHER" id="PTHR42718">
    <property type="entry name" value="MAJOR FACILITATOR SUPERFAMILY MULTIDRUG TRANSPORTER MFSC"/>
    <property type="match status" value="1"/>
</dbReference>
<dbReference type="GO" id="GO:0005886">
    <property type="term" value="C:plasma membrane"/>
    <property type="evidence" value="ECO:0007669"/>
    <property type="project" value="UniProtKB-SubCell"/>
</dbReference>
<dbReference type="SUPFAM" id="SSF103473">
    <property type="entry name" value="MFS general substrate transporter"/>
    <property type="match status" value="1"/>
</dbReference>
<dbReference type="PANTHER" id="PTHR42718:SF9">
    <property type="entry name" value="MAJOR FACILITATOR SUPERFAMILY MULTIDRUG TRANSPORTER MFSC"/>
    <property type="match status" value="1"/>
</dbReference>
<comment type="subcellular location">
    <subcellularLocation>
        <location evidence="1">Cell membrane</location>
        <topology evidence="1">Multi-pass membrane protein</topology>
    </subcellularLocation>
</comment>
<feature type="transmembrane region" description="Helical" evidence="8">
    <location>
        <begin position="329"/>
        <end position="347"/>
    </location>
</feature>
<feature type="transmembrane region" description="Helical" evidence="8">
    <location>
        <begin position="200"/>
        <end position="219"/>
    </location>
</feature>
<sequence length="491" mass="53144">MAENEVQSKVRFWPVMFAIFFGSFLSVLGISTINLALPFLIEDFGSDLNTIQWVLTGFMLSLGVIAPLTGYLGDRFGFKKLYLYSMVGFVGFSLLCALAWNSSSLIAFRILQGAFSGLVLPATMTIIFQVIPRERQPFAVSIWGLSAMLAPAFGPTLSGWLIQNFSWKWLFYINVPIGLIAIVFIQAMIPDYRVGKRKPLDVAGLITVVTSSASILLALSQGRQWGWMSWNTLGLFVLGVAALILFIRRELSAEHPLLNLRVFANARFSFSLVSATIIMISLYSGTLLIPLFLQNVQNVSALDTGVIMLPASLIMALGMPIAGKLYERIGPLWMTVGGLAFILVGSFELSRLDTGVSHAYIIFWMTIRNIGVSFAASATGTAGMEEIPRVQSGDASSVTNWVRNVGGSFAIALFTSLLISNASSHGQSLAASGHDQATAPLLAYTMSVNDVFLVATLIAAAALPFGLLVRKKRRQQANVSTSPGAAEEQLA</sequence>
<feature type="transmembrane region" description="Helical" evidence="8">
    <location>
        <begin position="305"/>
        <end position="322"/>
    </location>
</feature>
<proteinExistence type="inferred from homology"/>
<protein>
    <submittedName>
        <fullName evidence="10">DHA2 family efflux MFS transporter permease subunit</fullName>
    </submittedName>
</protein>
<feature type="transmembrane region" description="Helical" evidence="8">
    <location>
        <begin position="225"/>
        <end position="247"/>
    </location>
</feature>
<evidence type="ECO:0000259" key="9">
    <source>
        <dbReference type="PROSITE" id="PS50850"/>
    </source>
</evidence>
<organism evidence="10 11">
    <name type="scientific">Cohnella thailandensis</name>
    <dbReference type="NCBI Taxonomy" id="557557"/>
    <lineage>
        <taxon>Bacteria</taxon>
        <taxon>Bacillati</taxon>
        <taxon>Bacillota</taxon>
        <taxon>Bacilli</taxon>
        <taxon>Bacillales</taxon>
        <taxon>Paenibacillaceae</taxon>
        <taxon>Cohnella</taxon>
    </lineage>
</organism>
<comment type="caution">
    <text evidence="10">The sequence shown here is derived from an EMBL/GenBank/DDBJ whole genome shotgun (WGS) entry which is preliminary data.</text>
</comment>
<feature type="transmembrane region" description="Helical" evidence="8">
    <location>
        <begin position="106"/>
        <end position="128"/>
    </location>
</feature>
<keyword evidence="3" id="KW-0813">Transport</keyword>
<dbReference type="AlphaFoldDB" id="A0A841T1T7"/>
<evidence type="ECO:0000256" key="2">
    <source>
        <dbReference type="ARBA" id="ARBA00008537"/>
    </source>
</evidence>
<dbReference type="InterPro" id="IPR020846">
    <property type="entry name" value="MFS_dom"/>
</dbReference>
<dbReference type="Gene3D" id="1.20.1250.20">
    <property type="entry name" value="MFS general substrate transporter like domains"/>
    <property type="match status" value="1"/>
</dbReference>
<accession>A0A841T1T7</accession>
<dbReference type="CDD" id="cd17503">
    <property type="entry name" value="MFS_LmrB_MDR_like"/>
    <property type="match status" value="1"/>
</dbReference>
<evidence type="ECO:0000313" key="11">
    <source>
        <dbReference type="Proteomes" id="UP000535838"/>
    </source>
</evidence>
<comment type="similarity">
    <text evidence="2">Belongs to the major facilitator superfamily. EmrB family.</text>
</comment>
<dbReference type="InterPro" id="IPR004638">
    <property type="entry name" value="EmrB-like"/>
</dbReference>
<feature type="transmembrane region" description="Helical" evidence="8">
    <location>
        <begin position="12"/>
        <end position="41"/>
    </location>
</feature>
<feature type="transmembrane region" description="Helical" evidence="8">
    <location>
        <begin position="140"/>
        <end position="163"/>
    </location>
</feature>
<dbReference type="Pfam" id="PF07690">
    <property type="entry name" value="MFS_1"/>
    <property type="match status" value="1"/>
</dbReference>
<reference evidence="10 11" key="1">
    <citation type="submission" date="2020-08" db="EMBL/GenBank/DDBJ databases">
        <title>Cohnella phylogeny.</title>
        <authorList>
            <person name="Dunlap C."/>
        </authorList>
    </citation>
    <scope>NUCLEOTIDE SEQUENCE [LARGE SCALE GENOMIC DNA]</scope>
    <source>
        <strain evidence="10 11">DSM 25241</strain>
    </source>
</reference>
<evidence type="ECO:0000256" key="6">
    <source>
        <dbReference type="ARBA" id="ARBA00022989"/>
    </source>
</evidence>
<evidence type="ECO:0000256" key="1">
    <source>
        <dbReference type="ARBA" id="ARBA00004651"/>
    </source>
</evidence>
<dbReference type="EMBL" id="JACJVQ010000019">
    <property type="protein sequence ID" value="MBB6636816.1"/>
    <property type="molecule type" value="Genomic_DNA"/>
</dbReference>
<dbReference type="GO" id="GO:0022857">
    <property type="term" value="F:transmembrane transporter activity"/>
    <property type="evidence" value="ECO:0007669"/>
    <property type="project" value="InterPro"/>
</dbReference>